<feature type="signal peptide" evidence="1">
    <location>
        <begin position="1"/>
        <end position="38"/>
    </location>
</feature>
<name>A0A9Q8T1U4_9PEZI</name>
<dbReference type="EMBL" id="CP019479">
    <property type="protein sequence ID" value="UQC87612.1"/>
    <property type="molecule type" value="Genomic_DNA"/>
</dbReference>
<dbReference type="KEGG" id="clup:CLUP02_13130"/>
<keyword evidence="1" id="KW-0732">Signal</keyword>
<evidence type="ECO:0000313" key="2">
    <source>
        <dbReference type="EMBL" id="UQC87612.1"/>
    </source>
</evidence>
<dbReference type="RefSeq" id="XP_049149220.1">
    <property type="nucleotide sequence ID" value="XM_049292074.1"/>
</dbReference>
<keyword evidence="3" id="KW-1185">Reference proteome</keyword>
<protein>
    <submittedName>
        <fullName evidence="2">Uncharacterized protein</fullName>
    </submittedName>
</protein>
<evidence type="ECO:0000256" key="1">
    <source>
        <dbReference type="SAM" id="SignalP"/>
    </source>
</evidence>
<dbReference type="Proteomes" id="UP000830671">
    <property type="component" value="Chromosome 7"/>
</dbReference>
<evidence type="ECO:0000313" key="3">
    <source>
        <dbReference type="Proteomes" id="UP000830671"/>
    </source>
</evidence>
<dbReference type="GeneID" id="73347084"/>
<accession>A0A9Q8T1U4</accession>
<reference evidence="2" key="1">
    <citation type="journal article" date="2021" name="Mol. Plant Microbe Interact.">
        <title>Complete Genome Sequence of the Plant-Pathogenic Fungus Colletotrichum lupini.</title>
        <authorList>
            <person name="Baroncelli R."/>
            <person name="Pensec F."/>
            <person name="Da Lio D."/>
            <person name="Boufleur T."/>
            <person name="Vicente I."/>
            <person name="Sarrocco S."/>
            <person name="Picot A."/>
            <person name="Baraldi E."/>
            <person name="Sukno S."/>
            <person name="Thon M."/>
            <person name="Le Floch G."/>
        </authorList>
    </citation>
    <scope>NUCLEOTIDE SEQUENCE</scope>
    <source>
        <strain evidence="2">IMI 504893</strain>
    </source>
</reference>
<gene>
    <name evidence="2" type="ORF">CLUP02_13130</name>
</gene>
<proteinExistence type="predicted"/>
<dbReference type="AlphaFoldDB" id="A0A9Q8T1U4"/>
<organism evidence="2 3">
    <name type="scientific">Colletotrichum lupini</name>
    <dbReference type="NCBI Taxonomy" id="145971"/>
    <lineage>
        <taxon>Eukaryota</taxon>
        <taxon>Fungi</taxon>
        <taxon>Dikarya</taxon>
        <taxon>Ascomycota</taxon>
        <taxon>Pezizomycotina</taxon>
        <taxon>Sordariomycetes</taxon>
        <taxon>Hypocreomycetidae</taxon>
        <taxon>Glomerellales</taxon>
        <taxon>Glomerellaceae</taxon>
        <taxon>Colletotrichum</taxon>
        <taxon>Colletotrichum acutatum species complex</taxon>
    </lineage>
</organism>
<sequence length="231" mass="25727">MVRTAIRYTPSIRGSASQSSIMQTSLILPLLLSTVSLASPLVSRDRQPDWIAGEIAYAETYDITLQPNHMDIGKRGVLLARYNDGEGRYLGSDGNHQYASGVKCWNDYFVVEQNLYNDPWRQASSKGVNNQVCETTSFEISAGITAEFVTASISVGHQTQTCSGSTSLTACTWNDQGCHVIWSQQQMLSQKGYQRRRITVVEAPAMIASDSRVTLRQRIMWKLDSCARTLF</sequence>
<feature type="chain" id="PRO_5040307853" evidence="1">
    <location>
        <begin position="39"/>
        <end position="231"/>
    </location>
</feature>